<accession>R0K8V0</accession>
<reference evidence="1 2" key="2">
    <citation type="journal article" date="2013" name="PLoS Genet.">
        <title>Comparative genome structure, secondary metabolite, and effector coding capacity across Cochliobolus pathogens.</title>
        <authorList>
            <person name="Condon B.J."/>
            <person name="Leng Y."/>
            <person name="Wu D."/>
            <person name="Bushley K.E."/>
            <person name="Ohm R.A."/>
            <person name="Otillar R."/>
            <person name="Martin J."/>
            <person name="Schackwitz W."/>
            <person name="Grimwood J."/>
            <person name="MohdZainudin N."/>
            <person name="Xue C."/>
            <person name="Wang R."/>
            <person name="Manning V.A."/>
            <person name="Dhillon B."/>
            <person name="Tu Z.J."/>
            <person name="Steffenson B.J."/>
            <person name="Salamov A."/>
            <person name="Sun H."/>
            <person name="Lowry S."/>
            <person name="LaButti K."/>
            <person name="Han J."/>
            <person name="Copeland A."/>
            <person name="Lindquist E."/>
            <person name="Barry K."/>
            <person name="Schmutz J."/>
            <person name="Baker S.E."/>
            <person name="Ciuffetti L.M."/>
            <person name="Grigoriev I.V."/>
            <person name="Zhong S."/>
            <person name="Turgeon B.G."/>
        </authorList>
    </citation>
    <scope>NUCLEOTIDE SEQUENCE [LARGE SCALE GENOMIC DNA]</scope>
    <source>
        <strain evidence="2">28A</strain>
    </source>
</reference>
<proteinExistence type="predicted"/>
<evidence type="ECO:0000313" key="1">
    <source>
        <dbReference type="EMBL" id="EOA85884.1"/>
    </source>
</evidence>
<sequence>MNWIPVNFDHVHYSKPHGVPYFWDPKYPEWIQIVEESTWVSKHISWVEPHDTDEKLKKIVQDAERLMFQRQSAVEMPDFSQRPTLPSLAAHIAKTPSESPYHEPFGRRRPLEKQHLPASNSEFSTSARIHSFWEASQGGMQPGQTIANAPRLGIDYYSLPDRSLQSYGRLNPAPVIIKEDICNQSALFPSNYSHYVNNPSF</sequence>
<dbReference type="EMBL" id="KB908626">
    <property type="protein sequence ID" value="EOA85884.1"/>
    <property type="molecule type" value="Genomic_DNA"/>
</dbReference>
<reference evidence="1 2" key="1">
    <citation type="journal article" date="2012" name="PLoS Pathog.">
        <title>Diverse lifestyles and strategies of plant pathogenesis encoded in the genomes of eighteen Dothideomycetes fungi.</title>
        <authorList>
            <person name="Ohm R.A."/>
            <person name="Feau N."/>
            <person name="Henrissat B."/>
            <person name="Schoch C.L."/>
            <person name="Horwitz B.A."/>
            <person name="Barry K.W."/>
            <person name="Condon B.J."/>
            <person name="Copeland A.C."/>
            <person name="Dhillon B."/>
            <person name="Glaser F."/>
            <person name="Hesse C.N."/>
            <person name="Kosti I."/>
            <person name="LaButti K."/>
            <person name="Lindquist E.A."/>
            <person name="Lucas S."/>
            <person name="Salamov A.A."/>
            <person name="Bradshaw R.E."/>
            <person name="Ciuffetti L."/>
            <person name="Hamelin R.C."/>
            <person name="Kema G.H.J."/>
            <person name="Lawrence C."/>
            <person name="Scott J.A."/>
            <person name="Spatafora J.W."/>
            <person name="Turgeon B.G."/>
            <person name="de Wit P.J.G.M."/>
            <person name="Zhong S."/>
            <person name="Goodwin S.B."/>
            <person name="Grigoriev I.V."/>
        </authorList>
    </citation>
    <scope>NUCLEOTIDE SEQUENCE [LARGE SCALE GENOMIC DNA]</scope>
    <source>
        <strain evidence="2">28A</strain>
    </source>
</reference>
<protein>
    <submittedName>
        <fullName evidence="1">Uncharacterized protein</fullName>
    </submittedName>
</protein>
<name>R0K8V0_EXST2</name>
<dbReference type="HOGENOM" id="CLU_119607_0_0_1"/>
<dbReference type="AlphaFoldDB" id="R0K8V0"/>
<dbReference type="OrthoDB" id="3694883at2759"/>
<dbReference type="Proteomes" id="UP000016935">
    <property type="component" value="Unassembled WGS sequence"/>
</dbReference>
<evidence type="ECO:0000313" key="2">
    <source>
        <dbReference type="Proteomes" id="UP000016935"/>
    </source>
</evidence>
<keyword evidence="2" id="KW-1185">Reference proteome</keyword>
<dbReference type="GeneID" id="19404539"/>
<dbReference type="RefSeq" id="XP_008026399.1">
    <property type="nucleotide sequence ID" value="XM_008028208.1"/>
</dbReference>
<gene>
    <name evidence="1" type="ORF">SETTUDRAFT_39906</name>
</gene>
<organism evidence="1 2">
    <name type="scientific">Exserohilum turcicum (strain 28A)</name>
    <name type="common">Northern leaf blight fungus</name>
    <name type="synonym">Setosphaeria turcica</name>
    <dbReference type="NCBI Taxonomy" id="671987"/>
    <lineage>
        <taxon>Eukaryota</taxon>
        <taxon>Fungi</taxon>
        <taxon>Dikarya</taxon>
        <taxon>Ascomycota</taxon>
        <taxon>Pezizomycotina</taxon>
        <taxon>Dothideomycetes</taxon>
        <taxon>Pleosporomycetidae</taxon>
        <taxon>Pleosporales</taxon>
        <taxon>Pleosporineae</taxon>
        <taxon>Pleosporaceae</taxon>
        <taxon>Exserohilum</taxon>
    </lineage>
</organism>